<dbReference type="OrthoDB" id="3012298at2759"/>
<name>A0A0D0C3P9_9AGAR</name>
<organism evidence="1 2">
    <name type="scientific">Collybiopsis luxurians FD-317 M1</name>
    <dbReference type="NCBI Taxonomy" id="944289"/>
    <lineage>
        <taxon>Eukaryota</taxon>
        <taxon>Fungi</taxon>
        <taxon>Dikarya</taxon>
        <taxon>Basidiomycota</taxon>
        <taxon>Agaricomycotina</taxon>
        <taxon>Agaricomycetes</taxon>
        <taxon>Agaricomycetidae</taxon>
        <taxon>Agaricales</taxon>
        <taxon>Marasmiineae</taxon>
        <taxon>Omphalotaceae</taxon>
        <taxon>Collybiopsis</taxon>
        <taxon>Collybiopsis luxurians</taxon>
    </lineage>
</organism>
<evidence type="ECO:0000313" key="1">
    <source>
        <dbReference type="EMBL" id="KIK52437.1"/>
    </source>
</evidence>
<dbReference type="SUPFAM" id="SSF51445">
    <property type="entry name" value="(Trans)glycosidases"/>
    <property type="match status" value="1"/>
</dbReference>
<accession>A0A0D0C3P9</accession>
<dbReference type="HOGENOM" id="CLU_050410_1_0_1"/>
<dbReference type="EMBL" id="KN834843">
    <property type="protein sequence ID" value="KIK52437.1"/>
    <property type="molecule type" value="Genomic_DNA"/>
</dbReference>
<gene>
    <name evidence="1" type="ORF">GYMLUDRAFT_251260</name>
</gene>
<dbReference type="AlphaFoldDB" id="A0A0D0C3P9"/>
<reference evidence="1 2" key="1">
    <citation type="submission" date="2014-04" db="EMBL/GenBank/DDBJ databases">
        <title>Evolutionary Origins and Diversification of the Mycorrhizal Mutualists.</title>
        <authorList>
            <consortium name="DOE Joint Genome Institute"/>
            <consortium name="Mycorrhizal Genomics Consortium"/>
            <person name="Kohler A."/>
            <person name="Kuo A."/>
            <person name="Nagy L.G."/>
            <person name="Floudas D."/>
            <person name="Copeland A."/>
            <person name="Barry K.W."/>
            <person name="Cichocki N."/>
            <person name="Veneault-Fourrey C."/>
            <person name="LaButti K."/>
            <person name="Lindquist E.A."/>
            <person name="Lipzen A."/>
            <person name="Lundell T."/>
            <person name="Morin E."/>
            <person name="Murat C."/>
            <person name="Riley R."/>
            <person name="Ohm R."/>
            <person name="Sun H."/>
            <person name="Tunlid A."/>
            <person name="Henrissat B."/>
            <person name="Grigoriev I.V."/>
            <person name="Hibbett D.S."/>
            <person name="Martin F."/>
        </authorList>
    </citation>
    <scope>NUCLEOTIDE SEQUENCE [LARGE SCALE GENOMIC DNA]</scope>
    <source>
        <strain evidence="1 2">FD-317 M1</strain>
    </source>
</reference>
<dbReference type="GO" id="GO:0016787">
    <property type="term" value="F:hydrolase activity"/>
    <property type="evidence" value="ECO:0007669"/>
    <property type="project" value="UniProtKB-KW"/>
</dbReference>
<dbReference type="Proteomes" id="UP000053593">
    <property type="component" value="Unassembled WGS sequence"/>
</dbReference>
<protein>
    <submittedName>
        <fullName evidence="1">Glycoside hydrolase family 18 protein</fullName>
    </submittedName>
</protein>
<sequence length="295" mass="32538">MAPSPIPAAPRFVAYSDMWAGQTVPPSAAEVKGFNVFAMCFLLTKPDGTMYSFDRAAIWEGMKPEERVAAKSQYKAAGISLIVSAFGSNQNPTTWKIDPIAMADKMADWVIKYDLDGIDVNYEDFNAIAVGTAGEWVVKFTKQLRTKLAKETYIVTYAPIAPWFRPDDFYPHKAFLGINKDVGDLIDWYNVQFYNQGNEYTTCEGLLTASSSTFPKTALFQIAESGVPLNKLVICKPATKEDAPSGGYMAPDLLATCLSDAKNKGWSAGVTVWQWPHATAAWIKEVRSKSWPVGN</sequence>
<keyword evidence="1" id="KW-0378">Hydrolase</keyword>
<keyword evidence="2" id="KW-1185">Reference proteome</keyword>
<dbReference type="CDD" id="cd00598">
    <property type="entry name" value="GH18_chitinase-like"/>
    <property type="match status" value="1"/>
</dbReference>
<proteinExistence type="predicted"/>
<dbReference type="InterPro" id="IPR017853">
    <property type="entry name" value="GH"/>
</dbReference>
<dbReference type="Gene3D" id="3.20.20.80">
    <property type="entry name" value="Glycosidases"/>
    <property type="match status" value="1"/>
</dbReference>
<evidence type="ECO:0000313" key="2">
    <source>
        <dbReference type="Proteomes" id="UP000053593"/>
    </source>
</evidence>